<keyword evidence="1" id="KW-0732">Signal</keyword>
<accession>A0A8S8XLT5</accession>
<protein>
    <submittedName>
        <fullName evidence="2">Uncharacterized protein</fullName>
    </submittedName>
</protein>
<keyword evidence="3" id="KW-1185">Reference proteome</keyword>
<feature type="signal peptide" evidence="1">
    <location>
        <begin position="1"/>
        <end position="20"/>
    </location>
</feature>
<feature type="chain" id="PRO_5035814457" evidence="1">
    <location>
        <begin position="21"/>
        <end position="260"/>
    </location>
</feature>
<name>A0A8S8XLT5_9PROT</name>
<gene>
    <name evidence="2" type="ORF">TMPK1_40070</name>
</gene>
<evidence type="ECO:0000256" key="1">
    <source>
        <dbReference type="SAM" id="SignalP"/>
    </source>
</evidence>
<comment type="caution">
    <text evidence="2">The sequence shown here is derived from an EMBL/GenBank/DDBJ whole genome shotgun (WGS) entry which is preliminary data.</text>
</comment>
<evidence type="ECO:0000313" key="3">
    <source>
        <dbReference type="Proteomes" id="UP000681075"/>
    </source>
</evidence>
<dbReference type="EMBL" id="BOPV01000001">
    <property type="protein sequence ID" value="GIL41770.1"/>
    <property type="molecule type" value="Genomic_DNA"/>
</dbReference>
<proteinExistence type="predicted"/>
<sequence>MRRVLILVAALLLGIVQAHAANEPACGSKLCQHLVQLLPPGKDGLGPIRRWEDNGPFLYSTIGLSDESANLFGTLLEDFGRRAGLSMQRATPDKMRFVRIVAVNTDDPNVRANSQRVFSFAGANVTVEQAALMANISRAILLYKQRWPGSSEGKVERCGMFVREAQMKSDLAGFILGRQIFQCLTSFGSSEVLPSILNWKTPPRDLIGPATVRLSVLDEALLRLLYARGHSLFGVEPAELVAQLEARLRADGFRDDGSKQ</sequence>
<reference evidence="2" key="1">
    <citation type="submission" date="2021-02" db="EMBL/GenBank/DDBJ databases">
        <title>Genome sequence of Rhodospirillales sp. strain TMPK1 isolated from soil.</title>
        <authorList>
            <person name="Nakai R."/>
            <person name="Kusada H."/>
            <person name="Tamaki H."/>
        </authorList>
    </citation>
    <scope>NUCLEOTIDE SEQUENCE</scope>
    <source>
        <strain evidence="2">TMPK1</strain>
    </source>
</reference>
<evidence type="ECO:0000313" key="2">
    <source>
        <dbReference type="EMBL" id="GIL41770.1"/>
    </source>
</evidence>
<organism evidence="2 3">
    <name type="scientific">Roseiterribacter gracilis</name>
    <dbReference type="NCBI Taxonomy" id="2812848"/>
    <lineage>
        <taxon>Bacteria</taxon>
        <taxon>Pseudomonadati</taxon>
        <taxon>Pseudomonadota</taxon>
        <taxon>Alphaproteobacteria</taxon>
        <taxon>Rhodospirillales</taxon>
        <taxon>Roseiterribacteraceae</taxon>
        <taxon>Roseiterribacter</taxon>
    </lineage>
</organism>
<dbReference type="Proteomes" id="UP000681075">
    <property type="component" value="Unassembled WGS sequence"/>
</dbReference>
<dbReference type="AlphaFoldDB" id="A0A8S8XLT5"/>
<dbReference type="RefSeq" id="WP_420245402.1">
    <property type="nucleotide sequence ID" value="NZ_BOPV01000001.1"/>
</dbReference>